<evidence type="ECO:0000313" key="1">
    <source>
        <dbReference type="EMBL" id="CAL1598580.1"/>
    </source>
</evidence>
<dbReference type="AlphaFoldDB" id="A0AAV2L881"/>
<keyword evidence="2" id="KW-1185">Reference proteome</keyword>
<name>A0AAV2L881_KNICA</name>
<evidence type="ECO:0000313" key="2">
    <source>
        <dbReference type="Proteomes" id="UP001497482"/>
    </source>
</evidence>
<sequence>MWGVRVGLAGRGRGGTERAARDLCTAASESVCEFGEGKKAFVLSGGARDQTGTGPGPARLSLQPQQLPLPGGLTFESQPGQIRWKVYGEGQTAEEDEEGSHHY</sequence>
<dbReference type="Proteomes" id="UP001497482">
    <property type="component" value="Chromosome 22"/>
</dbReference>
<organism evidence="1 2">
    <name type="scientific">Knipowitschia caucasica</name>
    <name type="common">Caucasian dwarf goby</name>
    <name type="synonym">Pomatoschistus caucasicus</name>
    <dbReference type="NCBI Taxonomy" id="637954"/>
    <lineage>
        <taxon>Eukaryota</taxon>
        <taxon>Metazoa</taxon>
        <taxon>Chordata</taxon>
        <taxon>Craniata</taxon>
        <taxon>Vertebrata</taxon>
        <taxon>Euteleostomi</taxon>
        <taxon>Actinopterygii</taxon>
        <taxon>Neopterygii</taxon>
        <taxon>Teleostei</taxon>
        <taxon>Neoteleostei</taxon>
        <taxon>Acanthomorphata</taxon>
        <taxon>Gobiaria</taxon>
        <taxon>Gobiiformes</taxon>
        <taxon>Gobioidei</taxon>
        <taxon>Gobiidae</taxon>
        <taxon>Gobiinae</taxon>
        <taxon>Knipowitschia</taxon>
    </lineage>
</organism>
<dbReference type="EMBL" id="OZ035844">
    <property type="protein sequence ID" value="CAL1598580.1"/>
    <property type="molecule type" value="Genomic_DNA"/>
</dbReference>
<reference evidence="1 2" key="1">
    <citation type="submission" date="2024-04" db="EMBL/GenBank/DDBJ databases">
        <authorList>
            <person name="Waldvogel A.-M."/>
            <person name="Schoenle A."/>
        </authorList>
    </citation>
    <scope>NUCLEOTIDE SEQUENCE [LARGE SCALE GENOMIC DNA]</scope>
</reference>
<accession>A0AAV2L881</accession>
<protein>
    <submittedName>
        <fullName evidence="1">Uncharacterized protein</fullName>
    </submittedName>
</protein>
<gene>
    <name evidence="1" type="ORF">KC01_LOCUS26947</name>
</gene>
<proteinExistence type="predicted"/>